<evidence type="ECO:0000313" key="2">
    <source>
        <dbReference type="Proteomes" id="UP000076798"/>
    </source>
</evidence>
<dbReference type="EMBL" id="KV428580">
    <property type="protein sequence ID" value="KZT31444.1"/>
    <property type="molecule type" value="Genomic_DNA"/>
</dbReference>
<organism evidence="1 2">
    <name type="scientific">Sistotremastrum suecicum HHB10207 ss-3</name>
    <dbReference type="NCBI Taxonomy" id="1314776"/>
    <lineage>
        <taxon>Eukaryota</taxon>
        <taxon>Fungi</taxon>
        <taxon>Dikarya</taxon>
        <taxon>Basidiomycota</taxon>
        <taxon>Agaricomycotina</taxon>
        <taxon>Agaricomycetes</taxon>
        <taxon>Sistotremastrales</taxon>
        <taxon>Sistotremastraceae</taxon>
        <taxon>Sistotremastrum</taxon>
    </lineage>
</organism>
<protein>
    <submittedName>
        <fullName evidence="1">Uncharacterized protein</fullName>
    </submittedName>
</protein>
<sequence>MKLSALRQQQPTASVAGPGYRESFNISGPWVPKYGHDPQFKDLWTALLTARANELYMPPGELIMAVTRFLGAKNLPELQGFDSVLSVDRRKQLLGLCNLYPKEHAGSGGPPDMRLDGTDGEKGLCFAALASLRSKLTPTSWVDINVRLVQLWDPELALGLVILGTVFAVRNHWQDDQTRHELSVIIRWSLQMSYEQCTRARAAGTRPQDLYVSYRRFLSGITNSINLQIFYHVNFAAVILDTYLGQEHRTLRVNPDHLTAHQKALSDAHRDISPMELIGRGAELLFLVRRVEASLHHNYVSGSLCLSECSAIDQTLQWRQSETWEADSTTNFNSGIAKVKPIAEAFRVQLANPDF</sequence>
<keyword evidence="2" id="KW-1185">Reference proteome</keyword>
<dbReference type="AlphaFoldDB" id="A0A165WR73"/>
<reference evidence="1 2" key="1">
    <citation type="journal article" date="2016" name="Mol. Biol. Evol.">
        <title>Comparative Genomics of Early-Diverging Mushroom-Forming Fungi Provides Insights into the Origins of Lignocellulose Decay Capabilities.</title>
        <authorList>
            <person name="Nagy L.G."/>
            <person name="Riley R."/>
            <person name="Tritt A."/>
            <person name="Adam C."/>
            <person name="Daum C."/>
            <person name="Floudas D."/>
            <person name="Sun H."/>
            <person name="Yadav J.S."/>
            <person name="Pangilinan J."/>
            <person name="Larsson K.H."/>
            <person name="Matsuura K."/>
            <person name="Barry K."/>
            <person name="Labutti K."/>
            <person name="Kuo R."/>
            <person name="Ohm R.A."/>
            <person name="Bhattacharya S.S."/>
            <person name="Shirouzu T."/>
            <person name="Yoshinaga Y."/>
            <person name="Martin F.M."/>
            <person name="Grigoriev I.V."/>
            <person name="Hibbett D.S."/>
        </authorList>
    </citation>
    <scope>NUCLEOTIDE SEQUENCE [LARGE SCALE GENOMIC DNA]</scope>
    <source>
        <strain evidence="1 2">HHB10207 ss-3</strain>
    </source>
</reference>
<name>A0A165WR73_9AGAM</name>
<evidence type="ECO:0000313" key="1">
    <source>
        <dbReference type="EMBL" id="KZT31444.1"/>
    </source>
</evidence>
<dbReference type="Proteomes" id="UP000076798">
    <property type="component" value="Unassembled WGS sequence"/>
</dbReference>
<accession>A0A165WR73</accession>
<gene>
    <name evidence="1" type="ORF">SISSUDRAFT_728711</name>
</gene>
<proteinExistence type="predicted"/>